<keyword evidence="2" id="KW-0732">Signal</keyword>
<proteinExistence type="predicted"/>
<organism evidence="3 4">
    <name type="scientific">Coccomyxa viridis</name>
    <dbReference type="NCBI Taxonomy" id="1274662"/>
    <lineage>
        <taxon>Eukaryota</taxon>
        <taxon>Viridiplantae</taxon>
        <taxon>Chlorophyta</taxon>
        <taxon>core chlorophytes</taxon>
        <taxon>Trebouxiophyceae</taxon>
        <taxon>Trebouxiophyceae incertae sedis</taxon>
        <taxon>Coccomyxaceae</taxon>
        <taxon>Coccomyxa</taxon>
    </lineage>
</organism>
<dbReference type="Pfam" id="PF01391">
    <property type="entry name" value="Collagen"/>
    <property type="match status" value="1"/>
</dbReference>
<feature type="chain" id="PRO_5047320733" evidence="2">
    <location>
        <begin position="23"/>
        <end position="120"/>
    </location>
</feature>
<evidence type="ECO:0000313" key="4">
    <source>
        <dbReference type="Proteomes" id="UP001497392"/>
    </source>
</evidence>
<protein>
    <submittedName>
        <fullName evidence="3">G6981 protein</fullName>
    </submittedName>
</protein>
<dbReference type="EMBL" id="CAXHTA020000010">
    <property type="protein sequence ID" value="CAL5224314.1"/>
    <property type="molecule type" value="Genomic_DNA"/>
</dbReference>
<reference evidence="3 4" key="1">
    <citation type="submission" date="2024-06" db="EMBL/GenBank/DDBJ databases">
        <authorList>
            <person name="Kraege A."/>
            <person name="Thomma B."/>
        </authorList>
    </citation>
    <scope>NUCLEOTIDE SEQUENCE [LARGE SCALE GENOMIC DNA]</scope>
</reference>
<feature type="region of interest" description="Disordered" evidence="1">
    <location>
        <begin position="82"/>
        <end position="120"/>
    </location>
</feature>
<evidence type="ECO:0000313" key="3">
    <source>
        <dbReference type="EMBL" id="CAL5224314.1"/>
    </source>
</evidence>
<sequence length="120" mass="12243">MKAFARHLCLWSALAFLLRGQAQLQGAVKAAINRGARVVPADKGEVQDLKAEIAEYKTETSAVIDQLVGEVNSLTPGYNGTNGLNGVNGTSGPSGTTGVTGDTGVEGSSGFTGFTGDTLL</sequence>
<keyword evidence="4" id="KW-1185">Reference proteome</keyword>
<name>A0ABP1FZ82_9CHLO</name>
<accession>A0ABP1FZ82</accession>
<evidence type="ECO:0000256" key="1">
    <source>
        <dbReference type="SAM" id="MobiDB-lite"/>
    </source>
</evidence>
<feature type="signal peptide" evidence="2">
    <location>
        <begin position="1"/>
        <end position="22"/>
    </location>
</feature>
<dbReference type="Proteomes" id="UP001497392">
    <property type="component" value="Unassembled WGS sequence"/>
</dbReference>
<comment type="caution">
    <text evidence="3">The sequence shown here is derived from an EMBL/GenBank/DDBJ whole genome shotgun (WGS) entry which is preliminary data.</text>
</comment>
<gene>
    <name evidence="3" type="primary">g6981</name>
    <name evidence="3" type="ORF">VP750_LOCUS5973</name>
</gene>
<evidence type="ECO:0000256" key="2">
    <source>
        <dbReference type="SAM" id="SignalP"/>
    </source>
</evidence>
<dbReference type="InterPro" id="IPR008160">
    <property type="entry name" value="Collagen"/>
</dbReference>